<gene>
    <name evidence="2" type="ORF">ABS362_09535</name>
</gene>
<name>A0ABV1RTS7_9BACT</name>
<reference evidence="2 3" key="1">
    <citation type="submission" date="2024-06" db="EMBL/GenBank/DDBJ databases">
        <title>Pontibacter populi HYL7-15.</title>
        <authorList>
            <person name="Kim M.K."/>
        </authorList>
    </citation>
    <scope>NUCLEOTIDE SEQUENCE [LARGE SCALE GENOMIC DNA]</scope>
    <source>
        <strain evidence="2 3">HYL7-15</strain>
    </source>
</reference>
<feature type="signal peptide" evidence="1">
    <location>
        <begin position="1"/>
        <end position="20"/>
    </location>
</feature>
<sequence length="208" mass="22660">MKAKLLTSTLFALCSLFVFSSCDSEEDNATINTGPFYFEADMDGKTLILPEGKDGYASKAFVQTEATTSGCAEIQLMQLAKPNDIKKSVEVLLIEQRSSCTTDCTQTKAMLETGDYSFGRLASFSDTPMEDGVVIRYTDIYGKVWSTDFGTADQSDSNFAVTKVTANTIDNSSEFVATAEFNCTLYDETGNEIVITNGEVVSRSIVCE</sequence>
<evidence type="ECO:0000313" key="2">
    <source>
        <dbReference type="EMBL" id="MER2997789.1"/>
    </source>
</evidence>
<comment type="caution">
    <text evidence="2">The sequence shown here is derived from an EMBL/GenBank/DDBJ whole genome shotgun (WGS) entry which is preliminary data.</text>
</comment>
<dbReference type="PROSITE" id="PS51257">
    <property type="entry name" value="PROKAR_LIPOPROTEIN"/>
    <property type="match status" value="1"/>
</dbReference>
<keyword evidence="3" id="KW-1185">Reference proteome</keyword>
<accession>A0ABV1RTS7</accession>
<evidence type="ECO:0000256" key="1">
    <source>
        <dbReference type="SAM" id="SignalP"/>
    </source>
</evidence>
<dbReference type="EMBL" id="JBEOKT010000007">
    <property type="protein sequence ID" value="MER2997789.1"/>
    <property type="molecule type" value="Genomic_DNA"/>
</dbReference>
<dbReference type="Proteomes" id="UP001476807">
    <property type="component" value="Unassembled WGS sequence"/>
</dbReference>
<protein>
    <recommendedName>
        <fullName evidence="4">Lipoprotein</fullName>
    </recommendedName>
</protein>
<dbReference type="RefSeq" id="WP_350412211.1">
    <property type="nucleotide sequence ID" value="NZ_JBEOKT010000007.1"/>
</dbReference>
<organism evidence="2 3">
    <name type="scientific">Pontibacter populi</name>
    <dbReference type="NCBI Taxonomy" id="890055"/>
    <lineage>
        <taxon>Bacteria</taxon>
        <taxon>Pseudomonadati</taxon>
        <taxon>Bacteroidota</taxon>
        <taxon>Cytophagia</taxon>
        <taxon>Cytophagales</taxon>
        <taxon>Hymenobacteraceae</taxon>
        <taxon>Pontibacter</taxon>
    </lineage>
</organism>
<evidence type="ECO:0000313" key="3">
    <source>
        <dbReference type="Proteomes" id="UP001476807"/>
    </source>
</evidence>
<keyword evidence="1" id="KW-0732">Signal</keyword>
<evidence type="ECO:0008006" key="4">
    <source>
        <dbReference type="Google" id="ProtNLM"/>
    </source>
</evidence>
<proteinExistence type="predicted"/>
<feature type="chain" id="PRO_5047104249" description="Lipoprotein" evidence="1">
    <location>
        <begin position="21"/>
        <end position="208"/>
    </location>
</feature>